<dbReference type="AlphaFoldDB" id="A0A6M2DP53"/>
<name>A0A6M2DP53_XENCH</name>
<feature type="transmembrane region" description="Helical" evidence="1">
    <location>
        <begin position="90"/>
        <end position="115"/>
    </location>
</feature>
<evidence type="ECO:0000256" key="1">
    <source>
        <dbReference type="SAM" id="Phobius"/>
    </source>
</evidence>
<dbReference type="EMBL" id="GIIL01003102">
    <property type="protein sequence ID" value="NOV46828.1"/>
    <property type="molecule type" value="Transcribed_RNA"/>
</dbReference>
<keyword evidence="1" id="KW-1133">Transmembrane helix</keyword>
<keyword evidence="1" id="KW-0472">Membrane</keyword>
<protein>
    <submittedName>
        <fullName evidence="2">Putative conserved plasma membrane protein</fullName>
    </submittedName>
</protein>
<proteinExistence type="predicted"/>
<sequence length="178" mass="20993">MTIVQDEETGEFFSNITKIDTETGEKTSDLLEQNKHVAPIRKFHIPKEYLKTTRKSSSTIQEAFPICDRKKYYALNEDIILGQNTMSHRLLLFLPVLFVFPKLPTVLIAIFEILVHMWCHKKNKQLSDPGLYYRSPLHIVTSEYCAYCRNQKQMDKISKIQDKRKFRHLKSTYNYVTT</sequence>
<organism evidence="2">
    <name type="scientific">Xenopsylla cheopis</name>
    <name type="common">Oriental rat flea</name>
    <name type="synonym">Pulex cheopis</name>
    <dbReference type="NCBI Taxonomy" id="163159"/>
    <lineage>
        <taxon>Eukaryota</taxon>
        <taxon>Metazoa</taxon>
        <taxon>Ecdysozoa</taxon>
        <taxon>Arthropoda</taxon>
        <taxon>Hexapoda</taxon>
        <taxon>Insecta</taxon>
        <taxon>Pterygota</taxon>
        <taxon>Neoptera</taxon>
        <taxon>Endopterygota</taxon>
        <taxon>Siphonaptera</taxon>
        <taxon>Pulicidae</taxon>
        <taxon>Xenopsyllinae</taxon>
        <taxon>Xenopsylla</taxon>
    </lineage>
</organism>
<reference evidence="2" key="1">
    <citation type="submission" date="2020-03" db="EMBL/GenBank/DDBJ databases">
        <title>Transcriptomic Profiling of the Digestive Tract of the Rat Flea, Xenopsylla cheopis, Following Blood Feeding and Infection with Yersinia pestis.</title>
        <authorList>
            <person name="Bland D.M."/>
            <person name="Martens C.A."/>
            <person name="Virtaneva K."/>
            <person name="Kanakabandi K."/>
            <person name="Long D."/>
            <person name="Rosenke R."/>
            <person name="Saturday G.A."/>
            <person name="Hoyt F.H."/>
            <person name="Bruno D.P."/>
            <person name="Ribeiro J.M.C."/>
            <person name="Hinnebusch J."/>
        </authorList>
    </citation>
    <scope>NUCLEOTIDE SEQUENCE</scope>
</reference>
<accession>A0A6M2DP53</accession>
<evidence type="ECO:0000313" key="2">
    <source>
        <dbReference type="EMBL" id="NOV46828.1"/>
    </source>
</evidence>
<keyword evidence="1" id="KW-0812">Transmembrane</keyword>